<dbReference type="SUPFAM" id="SSF52058">
    <property type="entry name" value="L domain-like"/>
    <property type="match status" value="1"/>
</dbReference>
<dbReference type="EMBL" id="DAKRPA010000015">
    <property type="protein sequence ID" value="DBA03823.1"/>
    <property type="molecule type" value="Genomic_DNA"/>
</dbReference>
<dbReference type="PROSITE" id="PS51257">
    <property type="entry name" value="PROKAR_LIPOPROTEIN"/>
    <property type="match status" value="1"/>
</dbReference>
<sequence length="313" mass="34798">MTKALYVLLTVWGLIVACVQLYAEVSPNSVDCIVAVRPWFRSKPGCALIEISGMRASADTANAITQRLAAFDEDAVSYLILSHHAALYVPPKIQKLRYLVGLKMDNVTLIEWNEDAALTQTHHPRARFVFLVRFNATSIPAGLLSSDFPELLLDVEICVSTLSDVPSNLPSVWSPGAWLLLEHSNFTTVPDVLVDMKLTFLSLSFNEITTVPAGLFTNPWMTMIGLSGNPISQLPEIPVENLTSLVLLSLDSTNLLVLPSWMDDAFFARTVLYLGNSPHCKVFGCNRQYLDSEQDDCRRLHQIDENRESSSTR</sequence>
<accession>A0AAV2Z8S0</accession>
<keyword evidence="1" id="KW-0732">Signal</keyword>
<evidence type="ECO:0000313" key="2">
    <source>
        <dbReference type="EMBL" id="DBA03823.1"/>
    </source>
</evidence>
<dbReference type="Proteomes" id="UP001146120">
    <property type="component" value="Unassembled WGS sequence"/>
</dbReference>
<evidence type="ECO:0000256" key="1">
    <source>
        <dbReference type="SAM" id="SignalP"/>
    </source>
</evidence>
<dbReference type="InterPro" id="IPR032675">
    <property type="entry name" value="LRR_dom_sf"/>
</dbReference>
<feature type="signal peptide" evidence="1">
    <location>
        <begin position="1"/>
        <end position="23"/>
    </location>
</feature>
<organism evidence="2 3">
    <name type="scientific">Lagenidium giganteum</name>
    <dbReference type="NCBI Taxonomy" id="4803"/>
    <lineage>
        <taxon>Eukaryota</taxon>
        <taxon>Sar</taxon>
        <taxon>Stramenopiles</taxon>
        <taxon>Oomycota</taxon>
        <taxon>Peronosporomycetes</taxon>
        <taxon>Pythiales</taxon>
        <taxon>Pythiaceae</taxon>
    </lineage>
</organism>
<reference evidence="2" key="2">
    <citation type="journal article" date="2023" name="Microbiol Resour">
        <title>Decontamination and Annotation of the Draft Genome Sequence of the Oomycete Lagenidium giganteum ARSEF 373.</title>
        <authorList>
            <person name="Morgan W.R."/>
            <person name="Tartar A."/>
        </authorList>
    </citation>
    <scope>NUCLEOTIDE SEQUENCE</scope>
    <source>
        <strain evidence="2">ARSEF 373</strain>
    </source>
</reference>
<dbReference type="AlphaFoldDB" id="A0AAV2Z8S0"/>
<protein>
    <submittedName>
        <fullName evidence="2">Uncharacterized protein</fullName>
    </submittedName>
</protein>
<name>A0AAV2Z8S0_9STRA</name>
<proteinExistence type="predicted"/>
<comment type="caution">
    <text evidence="2">The sequence shown here is derived from an EMBL/GenBank/DDBJ whole genome shotgun (WGS) entry which is preliminary data.</text>
</comment>
<dbReference type="Gene3D" id="3.80.10.10">
    <property type="entry name" value="Ribonuclease Inhibitor"/>
    <property type="match status" value="1"/>
</dbReference>
<gene>
    <name evidence="2" type="ORF">N0F65_005713</name>
</gene>
<reference evidence="2" key="1">
    <citation type="submission" date="2022-11" db="EMBL/GenBank/DDBJ databases">
        <authorList>
            <person name="Morgan W.R."/>
            <person name="Tartar A."/>
        </authorList>
    </citation>
    <scope>NUCLEOTIDE SEQUENCE</scope>
    <source>
        <strain evidence="2">ARSEF 373</strain>
    </source>
</reference>
<feature type="chain" id="PRO_5043528269" evidence="1">
    <location>
        <begin position="24"/>
        <end position="313"/>
    </location>
</feature>
<evidence type="ECO:0000313" key="3">
    <source>
        <dbReference type="Proteomes" id="UP001146120"/>
    </source>
</evidence>
<keyword evidence="3" id="KW-1185">Reference proteome</keyword>